<gene>
    <name evidence="2" type="ORF">mMyoMyo1_009167</name>
</gene>
<name>A0A7J7T695_MYOMY</name>
<keyword evidence="3" id="KW-1185">Reference proteome</keyword>
<organism evidence="2 3">
    <name type="scientific">Myotis myotis</name>
    <name type="common">Greater mouse-eared bat</name>
    <name type="synonym">Vespertilio myotis</name>
    <dbReference type="NCBI Taxonomy" id="51298"/>
    <lineage>
        <taxon>Eukaryota</taxon>
        <taxon>Metazoa</taxon>
        <taxon>Chordata</taxon>
        <taxon>Craniata</taxon>
        <taxon>Vertebrata</taxon>
        <taxon>Euteleostomi</taxon>
        <taxon>Mammalia</taxon>
        <taxon>Eutheria</taxon>
        <taxon>Laurasiatheria</taxon>
        <taxon>Chiroptera</taxon>
        <taxon>Yangochiroptera</taxon>
        <taxon>Vespertilionidae</taxon>
        <taxon>Myotis</taxon>
    </lineage>
</organism>
<protein>
    <submittedName>
        <fullName evidence="2">Uncharacterized protein</fullName>
    </submittedName>
</protein>
<proteinExistence type="predicted"/>
<evidence type="ECO:0000313" key="3">
    <source>
        <dbReference type="Proteomes" id="UP000527355"/>
    </source>
</evidence>
<dbReference type="Proteomes" id="UP000527355">
    <property type="component" value="Unassembled WGS sequence"/>
</dbReference>
<feature type="region of interest" description="Disordered" evidence="1">
    <location>
        <begin position="125"/>
        <end position="193"/>
    </location>
</feature>
<sequence>MAPRAPAFLMGEVGWGRGHSGTPDRADRRLFLCRGRRVVDRAGIFCSRLNLAVGGEWVQACTCVLKACKGQRGPETSCSQWVPLDSTPIPSGISQEHKVQMSSYTLATTLALSLKNELIVPPARAQLEGPGRSASPPKEPTGAQRGEEAKSHGTLGLSQDQNHTGLKTLHSEAASGGSCCPGRKNPAWGPGEA</sequence>
<accession>A0A7J7T695</accession>
<dbReference type="AlphaFoldDB" id="A0A7J7T695"/>
<dbReference type="EMBL" id="JABWUV010000017">
    <property type="protein sequence ID" value="KAF6296035.1"/>
    <property type="molecule type" value="Genomic_DNA"/>
</dbReference>
<comment type="caution">
    <text evidence="2">The sequence shown here is derived from an EMBL/GenBank/DDBJ whole genome shotgun (WGS) entry which is preliminary data.</text>
</comment>
<feature type="compositionally biased region" description="Polar residues" evidence="1">
    <location>
        <begin position="156"/>
        <end position="165"/>
    </location>
</feature>
<evidence type="ECO:0000313" key="2">
    <source>
        <dbReference type="EMBL" id="KAF6296035.1"/>
    </source>
</evidence>
<reference evidence="2 3" key="1">
    <citation type="journal article" date="2020" name="Nature">
        <title>Six reference-quality genomes reveal evolution of bat adaptations.</title>
        <authorList>
            <person name="Jebb D."/>
            <person name="Huang Z."/>
            <person name="Pippel M."/>
            <person name="Hughes G.M."/>
            <person name="Lavrichenko K."/>
            <person name="Devanna P."/>
            <person name="Winkler S."/>
            <person name="Jermiin L.S."/>
            <person name="Skirmuntt E.C."/>
            <person name="Katzourakis A."/>
            <person name="Burkitt-Gray L."/>
            <person name="Ray D.A."/>
            <person name="Sullivan K.A.M."/>
            <person name="Roscito J.G."/>
            <person name="Kirilenko B.M."/>
            <person name="Davalos L.M."/>
            <person name="Corthals A.P."/>
            <person name="Power M.L."/>
            <person name="Jones G."/>
            <person name="Ransome R.D."/>
            <person name="Dechmann D.K.N."/>
            <person name="Locatelli A.G."/>
            <person name="Puechmaille S.J."/>
            <person name="Fedrigo O."/>
            <person name="Jarvis E.D."/>
            <person name="Hiller M."/>
            <person name="Vernes S.C."/>
            <person name="Myers E.W."/>
            <person name="Teeling E.C."/>
        </authorList>
    </citation>
    <scope>NUCLEOTIDE SEQUENCE [LARGE SCALE GENOMIC DNA]</scope>
    <source>
        <strain evidence="2">MMyoMyo1</strain>
        <tissue evidence="2">Flight muscle</tissue>
    </source>
</reference>
<evidence type="ECO:0000256" key="1">
    <source>
        <dbReference type="SAM" id="MobiDB-lite"/>
    </source>
</evidence>